<dbReference type="InterPro" id="IPR010096">
    <property type="entry name" value="NADH-Q_OxRdtase_suN/2"/>
</dbReference>
<feature type="transmembrane region" description="Helical" evidence="6">
    <location>
        <begin position="344"/>
        <end position="365"/>
    </location>
</feature>
<evidence type="ECO:0000256" key="1">
    <source>
        <dbReference type="ARBA" id="ARBA00004127"/>
    </source>
</evidence>
<accession>A0A7V4XSH0</accession>
<reference evidence="9" key="1">
    <citation type="journal article" date="2020" name="mSystems">
        <title>Genome- and Community-Level Interaction Insights into Carbon Utilization and Element Cycling Functions of Hydrothermarchaeota in Hydrothermal Sediment.</title>
        <authorList>
            <person name="Zhou Z."/>
            <person name="Liu Y."/>
            <person name="Xu W."/>
            <person name="Pan J."/>
            <person name="Luo Z.H."/>
            <person name="Li M."/>
        </authorList>
    </citation>
    <scope>NUCLEOTIDE SEQUENCE [LARGE SCALE GENOMIC DNA]</scope>
    <source>
        <strain evidence="9">SpSt-855</strain>
    </source>
</reference>
<comment type="catalytic activity">
    <reaction evidence="6">
        <text>a quinone + NADH + 5 H(+)(in) = a quinol + NAD(+) + 4 H(+)(out)</text>
        <dbReference type="Rhea" id="RHEA:57888"/>
        <dbReference type="ChEBI" id="CHEBI:15378"/>
        <dbReference type="ChEBI" id="CHEBI:24646"/>
        <dbReference type="ChEBI" id="CHEBI:57540"/>
        <dbReference type="ChEBI" id="CHEBI:57945"/>
        <dbReference type="ChEBI" id="CHEBI:132124"/>
    </reaction>
</comment>
<evidence type="ECO:0000259" key="8">
    <source>
        <dbReference type="Pfam" id="PF00361"/>
    </source>
</evidence>
<feature type="transmembrane region" description="Helical" evidence="6">
    <location>
        <begin position="424"/>
        <end position="445"/>
    </location>
</feature>
<feature type="transmembrane region" description="Helical" evidence="6">
    <location>
        <begin position="214"/>
        <end position="238"/>
    </location>
</feature>
<dbReference type="GO" id="GO:0050136">
    <property type="term" value="F:NADH dehydrogenase (quinone) (non-electrogenic) activity"/>
    <property type="evidence" value="ECO:0007669"/>
    <property type="project" value="UniProtKB-UniRule"/>
</dbReference>
<comment type="function">
    <text evidence="6">NDH-1 shuttles electrons from NADH, via FMN and iron-sulfur (Fe-S) centers, to quinones in the respiratory chain. The immediate electron acceptor for the enzyme in this species is believed to be ubiquinone. Couples the redox reaction to proton translocation (for every two electrons transferred, four hydrogen ions are translocated across the cytoplasmic membrane), and thus conserves the redox energy in a proton gradient.</text>
</comment>
<feature type="transmembrane region" description="Helical" evidence="6">
    <location>
        <begin position="466"/>
        <end position="489"/>
    </location>
</feature>
<feature type="transmembrane region" description="Helical" evidence="6">
    <location>
        <begin position="386"/>
        <end position="412"/>
    </location>
</feature>
<feature type="transmembrane region" description="Helical" evidence="6">
    <location>
        <begin position="12"/>
        <end position="33"/>
    </location>
</feature>
<keyword evidence="3 6" id="KW-0812">Transmembrane</keyword>
<dbReference type="AlphaFoldDB" id="A0A7V4XSH0"/>
<organism evidence="9">
    <name type="scientific">Acidobacterium capsulatum</name>
    <dbReference type="NCBI Taxonomy" id="33075"/>
    <lineage>
        <taxon>Bacteria</taxon>
        <taxon>Pseudomonadati</taxon>
        <taxon>Acidobacteriota</taxon>
        <taxon>Terriglobia</taxon>
        <taxon>Terriglobales</taxon>
        <taxon>Acidobacteriaceae</taxon>
        <taxon>Acidobacterium</taxon>
    </lineage>
</organism>
<feature type="transmembrane region" description="Helical" evidence="6">
    <location>
        <begin position="171"/>
        <end position="194"/>
    </location>
</feature>
<keyword evidence="6" id="KW-1003">Cell membrane</keyword>
<keyword evidence="6" id="KW-1278">Translocase</keyword>
<dbReference type="GO" id="GO:0042773">
    <property type="term" value="P:ATP synthesis coupled electron transport"/>
    <property type="evidence" value="ECO:0007669"/>
    <property type="project" value="InterPro"/>
</dbReference>
<evidence type="ECO:0000256" key="5">
    <source>
        <dbReference type="ARBA" id="ARBA00023136"/>
    </source>
</evidence>
<feature type="domain" description="NADH:quinone oxidoreductase/Mrp antiporter transmembrane" evidence="8">
    <location>
        <begin position="137"/>
        <end position="433"/>
    </location>
</feature>
<comment type="subcellular location">
    <subcellularLocation>
        <location evidence="6">Cell membrane</location>
        <topology evidence="6">Multi-pass membrane protein</topology>
    </subcellularLocation>
    <subcellularLocation>
        <location evidence="1">Endomembrane system</location>
        <topology evidence="1">Multi-pass membrane protein</topology>
    </subcellularLocation>
    <subcellularLocation>
        <location evidence="7">Membrane</location>
        <topology evidence="7">Multi-pass membrane protein</topology>
    </subcellularLocation>
</comment>
<comment type="caution">
    <text evidence="9">The sequence shown here is derived from an EMBL/GenBank/DDBJ whole genome shotgun (WGS) entry which is preliminary data.</text>
</comment>
<dbReference type="InterPro" id="IPR001750">
    <property type="entry name" value="ND/Mrp_TM"/>
</dbReference>
<feature type="transmembrane region" description="Helical" evidence="6">
    <location>
        <begin position="140"/>
        <end position="159"/>
    </location>
</feature>
<feature type="transmembrane region" description="Helical" evidence="6">
    <location>
        <begin position="45"/>
        <end position="69"/>
    </location>
</feature>
<dbReference type="GO" id="GO:0005886">
    <property type="term" value="C:plasma membrane"/>
    <property type="evidence" value="ECO:0007669"/>
    <property type="project" value="UniProtKB-SubCell"/>
</dbReference>
<evidence type="ECO:0000256" key="2">
    <source>
        <dbReference type="ARBA" id="ARBA00022519"/>
    </source>
</evidence>
<keyword evidence="5 6" id="KW-0472">Membrane</keyword>
<feature type="transmembrane region" description="Helical" evidence="6">
    <location>
        <begin position="81"/>
        <end position="103"/>
    </location>
</feature>
<evidence type="ECO:0000256" key="3">
    <source>
        <dbReference type="ARBA" id="ARBA00022692"/>
    </source>
</evidence>
<dbReference type="EMBL" id="DTKL01000026">
    <property type="protein sequence ID" value="HGY94030.1"/>
    <property type="molecule type" value="Genomic_DNA"/>
</dbReference>
<dbReference type="Pfam" id="PF00361">
    <property type="entry name" value="Proton_antipo_M"/>
    <property type="match status" value="1"/>
</dbReference>
<dbReference type="HAMAP" id="MF_00445">
    <property type="entry name" value="NDH1_NuoN_1"/>
    <property type="match status" value="1"/>
</dbReference>
<protein>
    <recommendedName>
        <fullName evidence="6">NADH-quinone oxidoreductase subunit N</fullName>
        <ecNumber evidence="6">7.1.1.-</ecNumber>
    </recommendedName>
    <alternativeName>
        <fullName evidence="6">NADH dehydrogenase I subunit N</fullName>
    </alternativeName>
    <alternativeName>
        <fullName evidence="6">NDH-1 subunit N</fullName>
    </alternativeName>
</protein>
<feature type="transmembrane region" description="Helical" evidence="6">
    <location>
        <begin position="317"/>
        <end position="338"/>
    </location>
</feature>
<proteinExistence type="inferred from homology"/>
<evidence type="ECO:0000256" key="6">
    <source>
        <dbReference type="HAMAP-Rule" id="MF_00445"/>
    </source>
</evidence>
<dbReference type="GO" id="GO:0008137">
    <property type="term" value="F:NADH dehydrogenase (ubiquinone) activity"/>
    <property type="evidence" value="ECO:0007669"/>
    <property type="project" value="InterPro"/>
</dbReference>
<keyword evidence="2" id="KW-0997">Cell inner membrane</keyword>
<keyword evidence="6" id="KW-0830">Ubiquinone</keyword>
<evidence type="ECO:0000313" key="9">
    <source>
        <dbReference type="EMBL" id="HGY94030.1"/>
    </source>
</evidence>
<feature type="transmembrane region" description="Helical" evidence="6">
    <location>
        <begin position="288"/>
        <end position="310"/>
    </location>
</feature>
<dbReference type="EC" id="7.1.1.-" evidence="6"/>
<keyword evidence="6" id="KW-0874">Quinone</keyword>
<gene>
    <name evidence="6" type="primary">nuoN</name>
    <name evidence="9" type="ORF">ENW50_05000</name>
</gene>
<dbReference type="GO" id="GO:0048038">
    <property type="term" value="F:quinone binding"/>
    <property type="evidence" value="ECO:0007669"/>
    <property type="project" value="UniProtKB-KW"/>
</dbReference>
<keyword evidence="6" id="KW-0520">NAD</keyword>
<keyword evidence="4 6" id="KW-1133">Transmembrane helix</keyword>
<comment type="subunit">
    <text evidence="6">NDH-1 is composed of 14 different subunits. Subunits NuoA, H, J, K, L, M, N constitute the membrane sector of the complex.</text>
</comment>
<dbReference type="GO" id="GO:0012505">
    <property type="term" value="C:endomembrane system"/>
    <property type="evidence" value="ECO:0007669"/>
    <property type="project" value="UniProtKB-SubCell"/>
</dbReference>
<evidence type="ECO:0000256" key="4">
    <source>
        <dbReference type="ARBA" id="ARBA00022989"/>
    </source>
</evidence>
<dbReference type="PANTHER" id="PTHR22773">
    <property type="entry name" value="NADH DEHYDROGENASE"/>
    <property type="match status" value="1"/>
</dbReference>
<feature type="transmembrane region" description="Helical" evidence="6">
    <location>
        <begin position="259"/>
        <end position="282"/>
    </location>
</feature>
<comment type="similarity">
    <text evidence="6">Belongs to the complex I subunit 2 family.</text>
</comment>
<evidence type="ECO:0000256" key="7">
    <source>
        <dbReference type="RuleBase" id="RU000320"/>
    </source>
</evidence>
<name>A0A7V4XSH0_9BACT</name>
<dbReference type="NCBIfam" id="TIGR01770">
    <property type="entry name" value="NDH_I_N"/>
    <property type="match status" value="1"/>
</dbReference>
<sequence>MNPVSYAELLRLTLPQIALTVAAFFVLACDGMLLRRSPIAVRARIAMLLSLAGSLVALALLPLTAPVHLPDGMLVLDARTGVVQVVLLLLTLAVTLLSGSVLVQQGREASAFTTHIGEFFALLLFATVAVLFLVSTQNLLLIFLAVEFLSLVLYVFTAFNKHSRASAEAALKYFLFGGMSAGFLLFGISLLYGISGSLDLQQIALAASQPDSLLLAAIVLVILGFGFKIAAAPFHLWAPDAYQGAPSLSAGFIASSSKVVGFFVFAQVLFIGVASASGNAAWHLSAPGWMPILAAVAVLSMLLGNLAALAQTSLRRLLAYSAIGHAGYLLLGLIAHTPQSLAALLYYVFTYALAVLGAFGVLAVLETNGIDSLSSLAGLSRRSPTLSACLLVFLLSLAGIPPLAGFFAKFWLFAVALQAAPAFGLLWLVILAILMSVVALFYYLRVLRQVYVAPMAENATPLSSPALARITLLVMAALTLLLGCAPNLLMQRLR</sequence>
<keyword evidence="6" id="KW-0813">Transport</keyword>
<feature type="transmembrane region" description="Helical" evidence="6">
    <location>
        <begin position="115"/>
        <end position="134"/>
    </location>
</feature>